<reference evidence="2" key="1">
    <citation type="journal article" date="2019" name="MBio">
        <title>Comparative genomics for the elucidation of multidrug resistance (MDR) in Candida lusitaniae.</title>
        <authorList>
            <person name="Kannan A."/>
            <person name="Asner S.A."/>
            <person name="Trachsel E."/>
            <person name="Kelly S."/>
            <person name="Parker J."/>
            <person name="Sanglard D."/>
        </authorList>
    </citation>
    <scope>NUCLEOTIDE SEQUENCE [LARGE SCALE GENOMIC DNA]</scope>
    <source>
        <strain evidence="2">P1</strain>
    </source>
</reference>
<proteinExistence type="predicted"/>
<dbReference type="Proteomes" id="UP000326582">
    <property type="component" value="Chromosome 4"/>
</dbReference>
<organism evidence="1 2">
    <name type="scientific">Clavispora lusitaniae</name>
    <name type="common">Candida lusitaniae</name>
    <dbReference type="NCBI Taxonomy" id="36911"/>
    <lineage>
        <taxon>Eukaryota</taxon>
        <taxon>Fungi</taxon>
        <taxon>Dikarya</taxon>
        <taxon>Ascomycota</taxon>
        <taxon>Saccharomycotina</taxon>
        <taxon>Pichiomycetes</taxon>
        <taxon>Metschnikowiaceae</taxon>
        <taxon>Clavispora</taxon>
    </lineage>
</organism>
<name>A0ACD0WM80_CLALS</name>
<keyword evidence="2" id="KW-1185">Reference proteome</keyword>
<accession>A0ACD0WM80</accession>
<evidence type="ECO:0000313" key="1">
    <source>
        <dbReference type="EMBL" id="QFZ28500.1"/>
    </source>
</evidence>
<protein>
    <submittedName>
        <fullName evidence="1">Glutathione peroxidase-like peroxiredoxin</fullName>
    </submittedName>
</protein>
<dbReference type="EMBL" id="CP038487">
    <property type="protein sequence ID" value="QFZ28500.1"/>
    <property type="molecule type" value="Genomic_DNA"/>
</dbReference>
<sequence>MPQQMEDFYSLSALNCHGEPFSFEKLRGKVVLIVNVASLCGFTPQYSDLQDLYKKYHEQGFEILAFPCNQFGGQEPAANGNIQNFVRDRFGVTFSMMSKVIVNGDDTHPVYRFLKDRKKGALGFKGIRWNFEKFLIDKDGQVVYRFGSAVKPSKLEPIISELLHRTP</sequence>
<evidence type="ECO:0000313" key="2">
    <source>
        <dbReference type="Proteomes" id="UP000326582"/>
    </source>
</evidence>
<gene>
    <name evidence="1" type="ORF">EJF14_40542</name>
</gene>